<keyword evidence="2" id="KW-1185">Reference proteome</keyword>
<dbReference type="Proteomes" id="UP000632377">
    <property type="component" value="Unassembled WGS sequence"/>
</dbReference>
<gene>
    <name evidence="1" type="ORF">JK636_11460</name>
</gene>
<organism evidence="1 2">
    <name type="scientific">Clostridium rhizosphaerae</name>
    <dbReference type="NCBI Taxonomy" id="2803861"/>
    <lineage>
        <taxon>Bacteria</taxon>
        <taxon>Bacillati</taxon>
        <taxon>Bacillota</taxon>
        <taxon>Clostridia</taxon>
        <taxon>Eubacteriales</taxon>
        <taxon>Clostridiaceae</taxon>
        <taxon>Clostridium</taxon>
    </lineage>
</organism>
<dbReference type="EMBL" id="JAESWC010000004">
    <property type="protein sequence ID" value="MBL4936379.1"/>
    <property type="molecule type" value="Genomic_DNA"/>
</dbReference>
<evidence type="ECO:0000313" key="1">
    <source>
        <dbReference type="EMBL" id="MBL4936379.1"/>
    </source>
</evidence>
<evidence type="ECO:0000313" key="2">
    <source>
        <dbReference type="Proteomes" id="UP000632377"/>
    </source>
</evidence>
<accession>A0ABS1TDF9</accession>
<sequence length="61" mass="7054">MQEEKLKLLQKDIDEALETIENMEDGLKNEGLSTDVVKEKFLYLSQKLEELETILKSEGIL</sequence>
<dbReference type="RefSeq" id="WP_202749128.1">
    <property type="nucleotide sequence ID" value="NZ_JAESWC010000004.1"/>
</dbReference>
<name>A0ABS1TDF9_9CLOT</name>
<comment type="caution">
    <text evidence="1">The sequence shown here is derived from an EMBL/GenBank/DDBJ whole genome shotgun (WGS) entry which is preliminary data.</text>
</comment>
<protein>
    <submittedName>
        <fullName evidence="1">Uncharacterized protein</fullName>
    </submittedName>
</protein>
<proteinExistence type="predicted"/>
<reference evidence="1 2" key="1">
    <citation type="submission" date="2021-01" db="EMBL/GenBank/DDBJ databases">
        <title>Genome public.</title>
        <authorList>
            <person name="Liu C."/>
            <person name="Sun Q."/>
        </authorList>
    </citation>
    <scope>NUCLEOTIDE SEQUENCE [LARGE SCALE GENOMIC DNA]</scope>
    <source>
        <strain evidence="1 2">YIM B02515</strain>
    </source>
</reference>